<keyword evidence="1" id="KW-0547">Nucleotide-binding</keyword>
<protein>
    <recommendedName>
        <fullName evidence="6">Sigma-54 factor interaction domain-containing protein</fullName>
    </recommendedName>
</protein>
<dbReference type="InterPro" id="IPR027417">
    <property type="entry name" value="P-loop_NTPase"/>
</dbReference>
<dbReference type="InterPro" id="IPR025943">
    <property type="entry name" value="Sigma_54_int_dom_ATP-bd_2"/>
</dbReference>
<name>A0A2I6SAD9_9RHOO</name>
<dbReference type="Gene3D" id="1.10.10.60">
    <property type="entry name" value="Homeodomain-like"/>
    <property type="match status" value="1"/>
</dbReference>
<dbReference type="Pfam" id="PF02954">
    <property type="entry name" value="HTH_8"/>
    <property type="match status" value="1"/>
</dbReference>
<dbReference type="PANTHER" id="PTHR32071">
    <property type="entry name" value="TRANSCRIPTIONAL REGULATORY PROTEIN"/>
    <property type="match status" value="1"/>
</dbReference>
<dbReference type="Proteomes" id="UP000242205">
    <property type="component" value="Chromosome"/>
</dbReference>
<keyword evidence="5" id="KW-0804">Transcription</keyword>
<dbReference type="InterPro" id="IPR002078">
    <property type="entry name" value="Sigma_54_int"/>
</dbReference>
<evidence type="ECO:0000256" key="2">
    <source>
        <dbReference type="ARBA" id="ARBA00022840"/>
    </source>
</evidence>
<accession>A0A2I6SAD9</accession>
<dbReference type="SMART" id="SM00382">
    <property type="entry name" value="AAA"/>
    <property type="match status" value="1"/>
</dbReference>
<reference evidence="7 8" key="1">
    <citation type="submission" date="2018-01" db="EMBL/GenBank/DDBJ databases">
        <authorList>
            <person name="Fu G.-Y."/>
        </authorList>
    </citation>
    <scope>NUCLEOTIDE SEQUENCE [LARGE SCALE GENOMIC DNA]</scope>
    <source>
        <strain evidence="7 8">SY39</strain>
    </source>
</reference>
<dbReference type="GO" id="GO:0043565">
    <property type="term" value="F:sequence-specific DNA binding"/>
    <property type="evidence" value="ECO:0007669"/>
    <property type="project" value="InterPro"/>
</dbReference>
<dbReference type="InterPro" id="IPR058031">
    <property type="entry name" value="AAA_lid_NorR"/>
</dbReference>
<dbReference type="InterPro" id="IPR009057">
    <property type="entry name" value="Homeodomain-like_sf"/>
</dbReference>
<dbReference type="CDD" id="cd00009">
    <property type="entry name" value="AAA"/>
    <property type="match status" value="1"/>
</dbReference>
<evidence type="ECO:0000256" key="1">
    <source>
        <dbReference type="ARBA" id="ARBA00022741"/>
    </source>
</evidence>
<evidence type="ECO:0000256" key="5">
    <source>
        <dbReference type="ARBA" id="ARBA00023163"/>
    </source>
</evidence>
<dbReference type="SUPFAM" id="SSF46689">
    <property type="entry name" value="Homeodomain-like"/>
    <property type="match status" value="1"/>
</dbReference>
<keyword evidence="8" id="KW-1185">Reference proteome</keyword>
<dbReference type="InterPro" id="IPR025944">
    <property type="entry name" value="Sigma_54_int_dom_CS"/>
</dbReference>
<dbReference type="SUPFAM" id="SSF52540">
    <property type="entry name" value="P-loop containing nucleoside triphosphate hydrolases"/>
    <property type="match status" value="1"/>
</dbReference>
<dbReference type="Gene3D" id="1.10.8.60">
    <property type="match status" value="1"/>
</dbReference>
<gene>
    <name evidence="7" type="ORF">C0099_15510</name>
</gene>
<evidence type="ECO:0000256" key="4">
    <source>
        <dbReference type="ARBA" id="ARBA00023125"/>
    </source>
</evidence>
<dbReference type="GO" id="GO:0005524">
    <property type="term" value="F:ATP binding"/>
    <property type="evidence" value="ECO:0007669"/>
    <property type="project" value="UniProtKB-KW"/>
</dbReference>
<feature type="domain" description="Sigma-54 factor interaction" evidence="6">
    <location>
        <begin position="84"/>
        <end position="312"/>
    </location>
</feature>
<organism evidence="7 8">
    <name type="scientific">Pseudazoarcus pumilus</name>
    <dbReference type="NCBI Taxonomy" id="2067960"/>
    <lineage>
        <taxon>Bacteria</taxon>
        <taxon>Pseudomonadati</taxon>
        <taxon>Pseudomonadota</taxon>
        <taxon>Betaproteobacteria</taxon>
        <taxon>Rhodocyclales</taxon>
        <taxon>Zoogloeaceae</taxon>
        <taxon>Pseudazoarcus</taxon>
    </lineage>
</organism>
<dbReference type="AlphaFoldDB" id="A0A2I6SAD9"/>
<dbReference type="GO" id="GO:0006355">
    <property type="term" value="P:regulation of DNA-templated transcription"/>
    <property type="evidence" value="ECO:0007669"/>
    <property type="project" value="InterPro"/>
</dbReference>
<dbReference type="Gene3D" id="3.40.50.300">
    <property type="entry name" value="P-loop containing nucleotide triphosphate hydrolases"/>
    <property type="match status" value="1"/>
</dbReference>
<dbReference type="Pfam" id="PF00158">
    <property type="entry name" value="Sigma54_activat"/>
    <property type="match status" value="1"/>
</dbReference>
<dbReference type="PANTHER" id="PTHR32071:SF91">
    <property type="entry name" value="TUNGSTATE-RESPONSIVE TWO COMPONENT SIGMA54-DEPENDENT SIGNAL TRANSDUCTION SYSTEM RESPONSE REGULATOR FIS FAMILY"/>
    <property type="match status" value="1"/>
</dbReference>
<dbReference type="PROSITE" id="PS00688">
    <property type="entry name" value="SIGMA54_INTERACT_3"/>
    <property type="match status" value="1"/>
</dbReference>
<keyword evidence="2" id="KW-0067">ATP-binding</keyword>
<keyword evidence="4" id="KW-0238">DNA-binding</keyword>
<evidence type="ECO:0000256" key="3">
    <source>
        <dbReference type="ARBA" id="ARBA00023015"/>
    </source>
</evidence>
<evidence type="ECO:0000259" key="6">
    <source>
        <dbReference type="PROSITE" id="PS50045"/>
    </source>
</evidence>
<dbReference type="PROSITE" id="PS50045">
    <property type="entry name" value="SIGMA54_INTERACT_4"/>
    <property type="match status" value="1"/>
</dbReference>
<dbReference type="FunFam" id="3.40.50.300:FF:000006">
    <property type="entry name" value="DNA-binding transcriptional regulator NtrC"/>
    <property type="match status" value="1"/>
</dbReference>
<keyword evidence="3" id="KW-0805">Transcription regulation</keyword>
<proteinExistence type="predicted"/>
<dbReference type="PROSITE" id="PS00676">
    <property type="entry name" value="SIGMA54_INTERACT_2"/>
    <property type="match status" value="1"/>
</dbReference>
<dbReference type="InterPro" id="IPR003593">
    <property type="entry name" value="AAA+_ATPase"/>
</dbReference>
<sequence length="389" mass="42242">MHHAAVHDGLDDIGIGLQGGTRRVRCGLLPCVENLTQFLLEPGQNVPNRHLTRKNGNAMVILQPDTPASPTGAPPPNTGAATGVIGESARMREIAELLRRVAPSRTTVLIEGESGTGKEVAAASLHHHSGRSGRLVAINCGSMSPELLDSELFGHAQGAFTGAAQEREGLFLHADGGTLFLDEIGELPAFLQAKLLRVLETLRVRPVGADDEIAVDVRIVAATNRDLGRMVDAGSFREDLYYRLNVLALRMPPLRERPEDVAPLVDFFARQFSAVFGLPAVAPTRTGLRRLEQHAWPGNVRELRNLVERATLLGKPPDACLRIEKIDPQALQALGASGYPADLPLIEVKRRHMQRVLAACNGNKSEAARRMGVSRKTLERRLRDYVDGA</sequence>
<dbReference type="EMBL" id="CP025682">
    <property type="protein sequence ID" value="AUN96223.1"/>
    <property type="molecule type" value="Genomic_DNA"/>
</dbReference>
<evidence type="ECO:0000313" key="8">
    <source>
        <dbReference type="Proteomes" id="UP000242205"/>
    </source>
</evidence>
<dbReference type="InterPro" id="IPR002197">
    <property type="entry name" value="HTH_Fis"/>
</dbReference>
<dbReference type="PRINTS" id="PR01590">
    <property type="entry name" value="HTHFIS"/>
</dbReference>
<evidence type="ECO:0000313" key="7">
    <source>
        <dbReference type="EMBL" id="AUN96223.1"/>
    </source>
</evidence>
<dbReference type="Pfam" id="PF25601">
    <property type="entry name" value="AAA_lid_14"/>
    <property type="match status" value="1"/>
</dbReference>
<dbReference type="KEGG" id="atw:C0099_15510"/>
<dbReference type="OrthoDB" id="9761705at2"/>